<sequence length="406" mass="42763">MPVYNITVKDTSADIVYAGQWTDTPTADALLSSYLNGTCHSTDAVGSTASISFYGTAIYVYGARRPDHDAYTVALDGQINYTGNGFSATALFQQLLYNATNLAPGQHGITLTDTSTAGNRPWLDIDYMIITAGNGDESTISTDTRVDDTAADITYTSLWNTSDPVFAAFWNSTGHVTNATRASATIPFSGNAIMVYGSTDSDHGPFAVSIDNGPSDTRSGLAVTFRAQNLLYYAGGLSSGNHTATIVNMGNGSYLDLDYAVASDWTTPAPPRSQTSGPASSPSPSRHPTSVGAIAGGVIGGVVVLVLTALALWLRSRRTRKGRRQVVDLMAEEQLKQQIESPDPLARFEVSPFLPPSTGSATAGHSLPDMPLSGASYGSGPGSSRFQSVFLIDEVLSIVFLTIVGQ</sequence>
<keyword evidence="2" id="KW-1133">Transmembrane helix</keyword>
<feature type="compositionally biased region" description="Polar residues" evidence="1">
    <location>
        <begin position="272"/>
        <end position="288"/>
    </location>
</feature>
<keyword evidence="2" id="KW-0472">Membrane</keyword>
<dbReference type="EMBL" id="ML213506">
    <property type="protein sequence ID" value="TFK54258.1"/>
    <property type="molecule type" value="Genomic_DNA"/>
</dbReference>
<evidence type="ECO:0000313" key="4">
    <source>
        <dbReference type="Proteomes" id="UP000305948"/>
    </source>
</evidence>
<gene>
    <name evidence="3" type="ORF">OE88DRAFT_1732934</name>
</gene>
<feature type="region of interest" description="Disordered" evidence="1">
    <location>
        <begin position="266"/>
        <end position="289"/>
    </location>
</feature>
<dbReference type="AlphaFoldDB" id="A0A5C3NE02"/>
<feature type="transmembrane region" description="Helical" evidence="2">
    <location>
        <begin position="291"/>
        <end position="314"/>
    </location>
</feature>
<organism evidence="3 4">
    <name type="scientific">Heliocybe sulcata</name>
    <dbReference type="NCBI Taxonomy" id="5364"/>
    <lineage>
        <taxon>Eukaryota</taxon>
        <taxon>Fungi</taxon>
        <taxon>Dikarya</taxon>
        <taxon>Basidiomycota</taxon>
        <taxon>Agaricomycotina</taxon>
        <taxon>Agaricomycetes</taxon>
        <taxon>Gloeophyllales</taxon>
        <taxon>Gloeophyllaceae</taxon>
        <taxon>Heliocybe</taxon>
    </lineage>
</organism>
<protein>
    <submittedName>
        <fullName evidence="3">Uncharacterized protein</fullName>
    </submittedName>
</protein>
<proteinExistence type="predicted"/>
<dbReference type="Proteomes" id="UP000305948">
    <property type="component" value="Unassembled WGS sequence"/>
</dbReference>
<evidence type="ECO:0000256" key="2">
    <source>
        <dbReference type="SAM" id="Phobius"/>
    </source>
</evidence>
<keyword evidence="4" id="KW-1185">Reference proteome</keyword>
<reference evidence="3 4" key="1">
    <citation type="journal article" date="2019" name="Nat. Ecol. Evol.">
        <title>Megaphylogeny resolves global patterns of mushroom evolution.</title>
        <authorList>
            <person name="Varga T."/>
            <person name="Krizsan K."/>
            <person name="Foldi C."/>
            <person name="Dima B."/>
            <person name="Sanchez-Garcia M."/>
            <person name="Sanchez-Ramirez S."/>
            <person name="Szollosi G.J."/>
            <person name="Szarkandi J.G."/>
            <person name="Papp V."/>
            <person name="Albert L."/>
            <person name="Andreopoulos W."/>
            <person name="Angelini C."/>
            <person name="Antonin V."/>
            <person name="Barry K.W."/>
            <person name="Bougher N.L."/>
            <person name="Buchanan P."/>
            <person name="Buyck B."/>
            <person name="Bense V."/>
            <person name="Catcheside P."/>
            <person name="Chovatia M."/>
            <person name="Cooper J."/>
            <person name="Damon W."/>
            <person name="Desjardin D."/>
            <person name="Finy P."/>
            <person name="Geml J."/>
            <person name="Haridas S."/>
            <person name="Hughes K."/>
            <person name="Justo A."/>
            <person name="Karasinski D."/>
            <person name="Kautmanova I."/>
            <person name="Kiss B."/>
            <person name="Kocsube S."/>
            <person name="Kotiranta H."/>
            <person name="LaButti K.M."/>
            <person name="Lechner B.E."/>
            <person name="Liimatainen K."/>
            <person name="Lipzen A."/>
            <person name="Lukacs Z."/>
            <person name="Mihaltcheva S."/>
            <person name="Morgado L.N."/>
            <person name="Niskanen T."/>
            <person name="Noordeloos M.E."/>
            <person name="Ohm R.A."/>
            <person name="Ortiz-Santana B."/>
            <person name="Ovrebo C."/>
            <person name="Racz N."/>
            <person name="Riley R."/>
            <person name="Savchenko A."/>
            <person name="Shiryaev A."/>
            <person name="Soop K."/>
            <person name="Spirin V."/>
            <person name="Szebenyi C."/>
            <person name="Tomsovsky M."/>
            <person name="Tulloss R.E."/>
            <person name="Uehling J."/>
            <person name="Grigoriev I.V."/>
            <person name="Vagvolgyi C."/>
            <person name="Papp T."/>
            <person name="Martin F.M."/>
            <person name="Miettinen O."/>
            <person name="Hibbett D.S."/>
            <person name="Nagy L.G."/>
        </authorList>
    </citation>
    <scope>NUCLEOTIDE SEQUENCE [LARGE SCALE GENOMIC DNA]</scope>
    <source>
        <strain evidence="3 4">OMC1185</strain>
    </source>
</reference>
<dbReference type="OrthoDB" id="2576082at2759"/>
<evidence type="ECO:0000313" key="3">
    <source>
        <dbReference type="EMBL" id="TFK54258.1"/>
    </source>
</evidence>
<evidence type="ECO:0000256" key="1">
    <source>
        <dbReference type="SAM" id="MobiDB-lite"/>
    </source>
</evidence>
<keyword evidence="2" id="KW-0812">Transmembrane</keyword>
<dbReference type="Gene3D" id="2.60.120.260">
    <property type="entry name" value="Galactose-binding domain-like"/>
    <property type="match status" value="2"/>
</dbReference>
<accession>A0A5C3NE02</accession>
<name>A0A5C3NE02_9AGAM</name>